<dbReference type="InterPro" id="IPR039422">
    <property type="entry name" value="MarR/SlyA-like"/>
</dbReference>
<dbReference type="EMBL" id="DROP01000254">
    <property type="protein sequence ID" value="HHI89056.1"/>
    <property type="molecule type" value="Genomic_DNA"/>
</dbReference>
<evidence type="ECO:0000259" key="1">
    <source>
        <dbReference type="PROSITE" id="PS50995"/>
    </source>
</evidence>
<dbReference type="SMART" id="SM00347">
    <property type="entry name" value="HTH_MARR"/>
    <property type="match status" value="1"/>
</dbReference>
<dbReference type="PROSITE" id="PS50995">
    <property type="entry name" value="HTH_MARR_2"/>
    <property type="match status" value="1"/>
</dbReference>
<organism evidence="2">
    <name type="scientific">Hellea balneolensis</name>
    <dbReference type="NCBI Taxonomy" id="287478"/>
    <lineage>
        <taxon>Bacteria</taxon>
        <taxon>Pseudomonadati</taxon>
        <taxon>Pseudomonadota</taxon>
        <taxon>Alphaproteobacteria</taxon>
        <taxon>Maricaulales</taxon>
        <taxon>Robiginitomaculaceae</taxon>
        <taxon>Hellea</taxon>
    </lineage>
</organism>
<dbReference type="PANTHER" id="PTHR33164:SF99">
    <property type="entry name" value="MARR FAMILY REGULATORY PROTEIN"/>
    <property type="match status" value="1"/>
</dbReference>
<feature type="domain" description="HTH marR-type" evidence="1">
    <location>
        <begin position="1"/>
        <end position="127"/>
    </location>
</feature>
<protein>
    <submittedName>
        <fullName evidence="2">MarR family transcriptional regulator</fullName>
    </submittedName>
</protein>
<evidence type="ECO:0000313" key="2">
    <source>
        <dbReference type="EMBL" id="HHI89056.1"/>
    </source>
</evidence>
<dbReference type="SUPFAM" id="SSF46785">
    <property type="entry name" value="Winged helix' DNA-binding domain"/>
    <property type="match status" value="1"/>
</dbReference>
<dbReference type="PANTHER" id="PTHR33164">
    <property type="entry name" value="TRANSCRIPTIONAL REGULATOR, MARR FAMILY"/>
    <property type="match status" value="1"/>
</dbReference>
<dbReference type="InterPro" id="IPR000835">
    <property type="entry name" value="HTH_MarR-typ"/>
</dbReference>
<dbReference type="AlphaFoldDB" id="A0A7V5U1D3"/>
<proteinExistence type="predicted"/>
<dbReference type="InterPro" id="IPR036390">
    <property type="entry name" value="WH_DNA-bd_sf"/>
</dbReference>
<accession>A0A7V5U1D3</accession>
<dbReference type="GO" id="GO:0006950">
    <property type="term" value="P:response to stress"/>
    <property type="evidence" value="ECO:0007669"/>
    <property type="project" value="TreeGrafter"/>
</dbReference>
<dbReference type="Gene3D" id="1.10.10.10">
    <property type="entry name" value="Winged helix-like DNA-binding domain superfamily/Winged helix DNA-binding domain"/>
    <property type="match status" value="1"/>
</dbReference>
<dbReference type="GO" id="GO:0003700">
    <property type="term" value="F:DNA-binding transcription factor activity"/>
    <property type="evidence" value="ECO:0007669"/>
    <property type="project" value="InterPro"/>
</dbReference>
<name>A0A7V5U1D3_9PROT</name>
<sequence length="127" mass="14317">MYKRADRLSRAEALQLWHRVNLGSVLREQPDLGARQMAILTCVYLEPGPHTVRSLAARLRVTKAVITRALDTLGRYGLLTRGPDPSDRRSVVIARTPRGSRFLSDFAARICNEARRLDTSHHTTRVA</sequence>
<reference evidence="2" key="1">
    <citation type="journal article" date="2020" name="mSystems">
        <title>Genome- and Community-Level Interaction Insights into Carbon Utilization and Element Cycling Functions of Hydrothermarchaeota in Hydrothermal Sediment.</title>
        <authorList>
            <person name="Zhou Z."/>
            <person name="Liu Y."/>
            <person name="Xu W."/>
            <person name="Pan J."/>
            <person name="Luo Z.H."/>
            <person name="Li M."/>
        </authorList>
    </citation>
    <scope>NUCLEOTIDE SEQUENCE [LARGE SCALE GENOMIC DNA]</scope>
    <source>
        <strain evidence="2">HyVt-538</strain>
    </source>
</reference>
<dbReference type="InterPro" id="IPR036388">
    <property type="entry name" value="WH-like_DNA-bd_sf"/>
</dbReference>
<dbReference type="Pfam" id="PF01047">
    <property type="entry name" value="MarR"/>
    <property type="match status" value="1"/>
</dbReference>
<comment type="caution">
    <text evidence="2">The sequence shown here is derived from an EMBL/GenBank/DDBJ whole genome shotgun (WGS) entry which is preliminary data.</text>
</comment>
<gene>
    <name evidence="2" type="ORF">ENK01_03800</name>
</gene>
<dbReference type="Proteomes" id="UP000885806">
    <property type="component" value="Unassembled WGS sequence"/>
</dbReference>